<dbReference type="AlphaFoldDB" id="A0AAV5VQR4"/>
<reference evidence="2" key="1">
    <citation type="submission" date="2023-10" db="EMBL/GenBank/DDBJ databases">
        <title>Genome assembly of Pristionchus species.</title>
        <authorList>
            <person name="Yoshida K."/>
            <person name="Sommer R.J."/>
        </authorList>
    </citation>
    <scope>NUCLEOTIDE SEQUENCE</scope>
    <source>
        <strain evidence="2">RS5133</strain>
    </source>
</reference>
<feature type="region of interest" description="Disordered" evidence="1">
    <location>
        <begin position="1"/>
        <end position="20"/>
    </location>
</feature>
<accession>A0AAV5VQR4</accession>
<gene>
    <name evidence="2" type="ORF">PFISCL1PPCAC_11679</name>
</gene>
<evidence type="ECO:0000313" key="2">
    <source>
        <dbReference type="EMBL" id="GMT20382.1"/>
    </source>
</evidence>
<proteinExistence type="predicted"/>
<evidence type="ECO:0000256" key="1">
    <source>
        <dbReference type="SAM" id="MobiDB-lite"/>
    </source>
</evidence>
<comment type="caution">
    <text evidence="2">The sequence shown here is derived from an EMBL/GenBank/DDBJ whole genome shotgun (WGS) entry which is preliminary data.</text>
</comment>
<name>A0AAV5VQR4_9BILA</name>
<feature type="non-terminal residue" evidence="2">
    <location>
        <position position="93"/>
    </location>
</feature>
<evidence type="ECO:0000313" key="3">
    <source>
        <dbReference type="Proteomes" id="UP001432322"/>
    </source>
</evidence>
<keyword evidence="3" id="KW-1185">Reference proteome</keyword>
<feature type="non-terminal residue" evidence="2">
    <location>
        <position position="1"/>
    </location>
</feature>
<protein>
    <submittedName>
        <fullName evidence="2">Uncharacterized protein</fullName>
    </submittedName>
</protein>
<sequence>TIMRPKSRSHSQGRKRHPKALKTGQLVMSHQKKAYIVEGHFLMLDDLYLVYPHDNKEVQLVMKTKRRGEDSMNSLGNELAVYEDIQRASEKYS</sequence>
<dbReference type="EMBL" id="BTSY01000003">
    <property type="protein sequence ID" value="GMT20382.1"/>
    <property type="molecule type" value="Genomic_DNA"/>
</dbReference>
<dbReference type="Proteomes" id="UP001432322">
    <property type="component" value="Unassembled WGS sequence"/>
</dbReference>
<organism evidence="2 3">
    <name type="scientific">Pristionchus fissidentatus</name>
    <dbReference type="NCBI Taxonomy" id="1538716"/>
    <lineage>
        <taxon>Eukaryota</taxon>
        <taxon>Metazoa</taxon>
        <taxon>Ecdysozoa</taxon>
        <taxon>Nematoda</taxon>
        <taxon>Chromadorea</taxon>
        <taxon>Rhabditida</taxon>
        <taxon>Rhabditina</taxon>
        <taxon>Diplogasteromorpha</taxon>
        <taxon>Diplogasteroidea</taxon>
        <taxon>Neodiplogasteridae</taxon>
        <taxon>Pristionchus</taxon>
    </lineage>
</organism>